<dbReference type="InterPro" id="IPR045403">
    <property type="entry name" value="HTH_59_Firmicutes_type"/>
</dbReference>
<proteinExistence type="predicted"/>
<name>A0A380P279_WEIVI</name>
<evidence type="ECO:0000313" key="3">
    <source>
        <dbReference type="Proteomes" id="UP000254621"/>
    </source>
</evidence>
<reference evidence="2 3" key="1">
    <citation type="submission" date="2018-06" db="EMBL/GenBank/DDBJ databases">
        <authorList>
            <consortium name="Pathogen Informatics"/>
            <person name="Doyle S."/>
        </authorList>
    </citation>
    <scope>NUCLEOTIDE SEQUENCE [LARGE SCALE GENOMIC DNA]</scope>
    <source>
        <strain evidence="2 3">NCTC13645</strain>
    </source>
</reference>
<protein>
    <recommendedName>
        <fullName evidence="1">Helix-turn-helix domain-containing protein</fullName>
    </recommendedName>
</protein>
<gene>
    <name evidence="2" type="ORF">NCTC13645_01143</name>
</gene>
<evidence type="ECO:0000259" key="1">
    <source>
        <dbReference type="Pfam" id="PF20038"/>
    </source>
</evidence>
<organism evidence="2 3">
    <name type="scientific">Weissella viridescens</name>
    <name type="common">Lactobacillus viridescens</name>
    <dbReference type="NCBI Taxonomy" id="1629"/>
    <lineage>
        <taxon>Bacteria</taxon>
        <taxon>Bacillati</taxon>
        <taxon>Bacillota</taxon>
        <taxon>Bacilli</taxon>
        <taxon>Lactobacillales</taxon>
        <taxon>Lactobacillaceae</taxon>
        <taxon>Weissella</taxon>
    </lineage>
</organism>
<dbReference type="RefSeq" id="WP_057743541.1">
    <property type="nucleotide sequence ID" value="NZ_BJLU01000001.1"/>
</dbReference>
<evidence type="ECO:0000313" key="2">
    <source>
        <dbReference type="EMBL" id="SUP58894.1"/>
    </source>
</evidence>
<dbReference type="Proteomes" id="UP000254621">
    <property type="component" value="Unassembled WGS sequence"/>
</dbReference>
<sequence length="60" mass="6610">MSAGEASKLWGKSDNYVRQMLAKYPEKFPAGSVRKIGKQLVVTPQGMEAVTGIRKNDLDI</sequence>
<dbReference type="AlphaFoldDB" id="A0A380P279"/>
<dbReference type="Pfam" id="PF20038">
    <property type="entry name" value="HTH_59"/>
    <property type="match status" value="1"/>
</dbReference>
<dbReference type="EMBL" id="UHIV01000004">
    <property type="protein sequence ID" value="SUP58894.1"/>
    <property type="molecule type" value="Genomic_DNA"/>
</dbReference>
<accession>A0A380P279</accession>
<feature type="domain" description="Helix-turn-helix" evidence="1">
    <location>
        <begin position="1"/>
        <end position="55"/>
    </location>
</feature>